<feature type="region of interest" description="Disordered" evidence="1">
    <location>
        <begin position="121"/>
        <end position="143"/>
    </location>
</feature>
<dbReference type="AlphaFoldDB" id="A0A4P9W4X8"/>
<evidence type="ECO:0000313" key="3">
    <source>
        <dbReference type="Proteomes" id="UP000269721"/>
    </source>
</evidence>
<protein>
    <submittedName>
        <fullName evidence="2">Uncharacterized protein</fullName>
    </submittedName>
</protein>
<keyword evidence="3" id="KW-1185">Reference proteome</keyword>
<dbReference type="EMBL" id="KZ998271">
    <property type="protein sequence ID" value="RKO86353.1"/>
    <property type="molecule type" value="Genomic_DNA"/>
</dbReference>
<feature type="compositionally biased region" description="Polar residues" evidence="1">
    <location>
        <begin position="126"/>
        <end position="135"/>
    </location>
</feature>
<reference evidence="3" key="1">
    <citation type="journal article" date="2018" name="Nat. Microbiol.">
        <title>Leveraging single-cell genomics to expand the fungal tree of life.</title>
        <authorList>
            <person name="Ahrendt S.R."/>
            <person name="Quandt C.A."/>
            <person name="Ciobanu D."/>
            <person name="Clum A."/>
            <person name="Salamov A."/>
            <person name="Andreopoulos B."/>
            <person name="Cheng J.F."/>
            <person name="Woyke T."/>
            <person name="Pelin A."/>
            <person name="Henrissat B."/>
            <person name="Reynolds N.K."/>
            <person name="Benny G.L."/>
            <person name="Smith M.E."/>
            <person name="James T.Y."/>
            <person name="Grigoriev I.V."/>
        </authorList>
    </citation>
    <scope>NUCLEOTIDE SEQUENCE [LARGE SCALE GENOMIC DNA]</scope>
</reference>
<sequence length="143" mass="16286">MSHSRFTSTAAPRYRPPNNDPLTEQHPSPTSGHTRHVKKKHLVSRHPVTKPLPGNHRRVPLQCVRKHPTSKQHLTPIALVTVLPNYFPLARVRITRPPVERTAPITPITEHPEEYPVTRHDEDDTLLNTPQQSYGTDLGVYLD</sequence>
<evidence type="ECO:0000313" key="2">
    <source>
        <dbReference type="EMBL" id="RKO86353.1"/>
    </source>
</evidence>
<feature type="compositionally biased region" description="Basic residues" evidence="1">
    <location>
        <begin position="33"/>
        <end position="48"/>
    </location>
</feature>
<gene>
    <name evidence="2" type="ORF">BDK51DRAFT_48007</name>
</gene>
<feature type="compositionally biased region" description="Polar residues" evidence="1">
    <location>
        <begin position="20"/>
        <end position="32"/>
    </location>
</feature>
<name>A0A4P9W4X8_9FUNG</name>
<evidence type="ECO:0000256" key="1">
    <source>
        <dbReference type="SAM" id="MobiDB-lite"/>
    </source>
</evidence>
<accession>A0A4P9W4X8</accession>
<organism evidence="2 3">
    <name type="scientific">Blyttiomyces helicus</name>
    <dbReference type="NCBI Taxonomy" id="388810"/>
    <lineage>
        <taxon>Eukaryota</taxon>
        <taxon>Fungi</taxon>
        <taxon>Fungi incertae sedis</taxon>
        <taxon>Chytridiomycota</taxon>
        <taxon>Chytridiomycota incertae sedis</taxon>
        <taxon>Chytridiomycetes</taxon>
        <taxon>Chytridiomycetes incertae sedis</taxon>
        <taxon>Blyttiomyces</taxon>
    </lineage>
</organism>
<feature type="compositionally biased region" description="Polar residues" evidence="1">
    <location>
        <begin position="1"/>
        <end position="10"/>
    </location>
</feature>
<feature type="region of interest" description="Disordered" evidence="1">
    <location>
        <begin position="1"/>
        <end position="59"/>
    </location>
</feature>
<proteinExistence type="predicted"/>
<dbReference type="Proteomes" id="UP000269721">
    <property type="component" value="Unassembled WGS sequence"/>
</dbReference>